<dbReference type="GO" id="GO:0008081">
    <property type="term" value="F:phosphoric diester hydrolase activity"/>
    <property type="evidence" value="ECO:0007669"/>
    <property type="project" value="UniProtKB-ARBA"/>
</dbReference>
<dbReference type="InterPro" id="IPR003607">
    <property type="entry name" value="HD/PDEase_dom"/>
</dbReference>
<evidence type="ECO:0000313" key="2">
    <source>
        <dbReference type="EMBL" id="TDP73354.1"/>
    </source>
</evidence>
<evidence type="ECO:0000313" key="3">
    <source>
        <dbReference type="Proteomes" id="UP000295361"/>
    </source>
</evidence>
<dbReference type="Pfam" id="PF13487">
    <property type="entry name" value="HD_5"/>
    <property type="match status" value="1"/>
</dbReference>
<dbReference type="SMART" id="SM00471">
    <property type="entry name" value="HDc"/>
    <property type="match status" value="1"/>
</dbReference>
<dbReference type="EMBL" id="SNXS01000002">
    <property type="protein sequence ID" value="TDP73354.1"/>
    <property type="molecule type" value="Genomic_DNA"/>
</dbReference>
<sequence length="432" mass="47056">MSEVNPHYLDHVVASAATHDVEVTQDIVGRNGMKLLAKGARIDAEVRDRLLQHKLSRPLEDCVAVAGGVSGEQIRDTAQALLDRYPLLAALGADARAQAVAQSLGGLKLALPVQSLLTVYAEHQPDRLEHCVGVALLAMSLGRRLRPGDVDSHRLLAIAGLLHDVGELYITPAYLQRGTDLHLDQWKHIASHPVSGHHVLREMEGAGQAVAELVLSHHERLDGFGYPRGLAAEQFSTDAQILACAEWLMGLIESGASPVAHASVATKLMPGEFSDTLLQIVRAASRASDESSHLADEGRNLHEVLPRAIRVAEVLRRFTESRLLIRARISDTNPELRAMLALCGQRMQQLQAAFSSAGLDLHSPQHIVQELAPQDAEVELEVVALVREFSWRMRELKRAALLRSGLMSAADQTLVQEVIALLEGVVHADTLR</sequence>
<protein>
    <submittedName>
        <fullName evidence="2">HD domain-containing protein</fullName>
    </submittedName>
</protein>
<dbReference type="AlphaFoldDB" id="A0A4V3CTR9"/>
<comment type="caution">
    <text evidence="2">The sequence shown here is derived from an EMBL/GenBank/DDBJ whole genome shotgun (WGS) entry which is preliminary data.</text>
</comment>
<organism evidence="2 3">
    <name type="scientific">Roseateles toxinivorans</name>
    <dbReference type="NCBI Taxonomy" id="270368"/>
    <lineage>
        <taxon>Bacteria</taxon>
        <taxon>Pseudomonadati</taxon>
        <taxon>Pseudomonadota</taxon>
        <taxon>Betaproteobacteria</taxon>
        <taxon>Burkholderiales</taxon>
        <taxon>Sphaerotilaceae</taxon>
        <taxon>Roseateles</taxon>
    </lineage>
</organism>
<dbReference type="Proteomes" id="UP000295361">
    <property type="component" value="Unassembled WGS sequence"/>
</dbReference>
<feature type="domain" description="HD-GYP" evidence="1">
    <location>
        <begin position="105"/>
        <end position="300"/>
    </location>
</feature>
<dbReference type="PANTHER" id="PTHR43155:SF2">
    <property type="entry name" value="CYCLIC DI-GMP PHOSPHODIESTERASE PA4108"/>
    <property type="match status" value="1"/>
</dbReference>
<evidence type="ECO:0000259" key="1">
    <source>
        <dbReference type="PROSITE" id="PS51832"/>
    </source>
</evidence>
<name>A0A4V3CTR9_9BURK</name>
<reference evidence="2 3" key="1">
    <citation type="submission" date="2019-03" db="EMBL/GenBank/DDBJ databases">
        <title>Genomic Encyclopedia of Type Strains, Phase IV (KMG-IV): sequencing the most valuable type-strain genomes for metagenomic binning, comparative biology and taxonomic classification.</title>
        <authorList>
            <person name="Goeker M."/>
        </authorList>
    </citation>
    <scope>NUCLEOTIDE SEQUENCE [LARGE SCALE GENOMIC DNA]</scope>
    <source>
        <strain evidence="2 3">DSM 16998</strain>
    </source>
</reference>
<dbReference type="SUPFAM" id="SSF109604">
    <property type="entry name" value="HD-domain/PDEase-like"/>
    <property type="match status" value="1"/>
</dbReference>
<gene>
    <name evidence="2" type="ORF">DES47_1021116</name>
</gene>
<dbReference type="RefSeq" id="WP_133700743.1">
    <property type="nucleotide sequence ID" value="NZ_SNXS01000002.1"/>
</dbReference>
<keyword evidence="3" id="KW-1185">Reference proteome</keyword>
<dbReference type="CDD" id="cd00077">
    <property type="entry name" value="HDc"/>
    <property type="match status" value="1"/>
</dbReference>
<dbReference type="InterPro" id="IPR037522">
    <property type="entry name" value="HD_GYP_dom"/>
</dbReference>
<dbReference type="PROSITE" id="PS51832">
    <property type="entry name" value="HD_GYP"/>
    <property type="match status" value="1"/>
</dbReference>
<dbReference type="PANTHER" id="PTHR43155">
    <property type="entry name" value="CYCLIC DI-GMP PHOSPHODIESTERASE PA4108-RELATED"/>
    <property type="match status" value="1"/>
</dbReference>
<proteinExistence type="predicted"/>
<accession>A0A4V3CTR9</accession>
<dbReference type="OrthoDB" id="9780948at2"/>
<dbReference type="Gene3D" id="1.10.3210.10">
    <property type="entry name" value="Hypothetical protein af1432"/>
    <property type="match status" value="1"/>
</dbReference>
<dbReference type="InParanoid" id="A0A4V3CTR9"/>